<evidence type="ECO:0000313" key="2">
    <source>
        <dbReference type="EMBL" id="WIX83258.1"/>
    </source>
</evidence>
<accession>A0A9Y2N033</accession>
<protein>
    <submittedName>
        <fullName evidence="2">Serine/threonine protein phosphatase</fullName>
    </submittedName>
</protein>
<name>A0A9Y2N033_9PSEU</name>
<gene>
    <name evidence="2" type="ORF">QRX50_22095</name>
</gene>
<dbReference type="InterPro" id="IPR001932">
    <property type="entry name" value="PPM-type_phosphatase-like_dom"/>
</dbReference>
<evidence type="ECO:0000259" key="1">
    <source>
        <dbReference type="PROSITE" id="PS51746"/>
    </source>
</evidence>
<dbReference type="RefSeq" id="WP_285973812.1">
    <property type="nucleotide sequence ID" value="NZ_CP127294.1"/>
</dbReference>
<keyword evidence="3" id="KW-1185">Reference proteome</keyword>
<dbReference type="AlphaFoldDB" id="A0A9Y2N033"/>
<dbReference type="PROSITE" id="PS51746">
    <property type="entry name" value="PPM_2"/>
    <property type="match status" value="1"/>
</dbReference>
<reference evidence="2 3" key="1">
    <citation type="submission" date="2023-06" db="EMBL/GenBank/DDBJ databases">
        <authorList>
            <person name="Oyuntsetseg B."/>
            <person name="Kim S.B."/>
        </authorList>
    </citation>
    <scope>NUCLEOTIDE SEQUENCE [LARGE SCALE GENOMIC DNA]</scope>
    <source>
        <strain evidence="2 3">2-15</strain>
    </source>
</reference>
<dbReference type="EMBL" id="CP127294">
    <property type="protein sequence ID" value="WIX83258.1"/>
    <property type="molecule type" value="Genomic_DNA"/>
</dbReference>
<dbReference type="Gene3D" id="3.60.40.10">
    <property type="entry name" value="PPM-type phosphatase domain"/>
    <property type="match status" value="1"/>
</dbReference>
<dbReference type="SMART" id="SM00332">
    <property type="entry name" value="PP2Cc"/>
    <property type="match status" value="1"/>
</dbReference>
<dbReference type="KEGG" id="acab:QRX50_22095"/>
<evidence type="ECO:0000313" key="3">
    <source>
        <dbReference type="Proteomes" id="UP001236014"/>
    </source>
</evidence>
<dbReference type="Proteomes" id="UP001236014">
    <property type="component" value="Chromosome"/>
</dbReference>
<dbReference type="SUPFAM" id="SSF81606">
    <property type="entry name" value="PP2C-like"/>
    <property type="match status" value="1"/>
</dbReference>
<feature type="domain" description="PPM-type phosphatase" evidence="1">
    <location>
        <begin position="6"/>
        <end position="218"/>
    </location>
</feature>
<organism evidence="2 3">
    <name type="scientific">Amycolatopsis carbonis</name>
    <dbReference type="NCBI Taxonomy" id="715471"/>
    <lineage>
        <taxon>Bacteria</taxon>
        <taxon>Bacillati</taxon>
        <taxon>Actinomycetota</taxon>
        <taxon>Actinomycetes</taxon>
        <taxon>Pseudonocardiales</taxon>
        <taxon>Pseudonocardiaceae</taxon>
        <taxon>Amycolatopsis</taxon>
    </lineage>
</organism>
<sequence>MAGYPRWHTASAQGPRERNADAVSAYAVAGAPGITFALADGVGDDPGAGRAAQTAAAAAARTPVQSGPVAAILNAQRALRELGGTGDAVLVVAMPFPGGYRIARVGDSRAYAWDGTMIRKLTTDHTLAEYFRARHQPYSPRMEHMVTTSVRTTKPDEISTTEVVGGGLLLTSDGVHKVLPPATIDEILADPARGAAALVETAITLGGTDNATALFVEQPQVDVAAIVTERFPSAAWSSVA</sequence>
<proteinExistence type="predicted"/>
<dbReference type="InterPro" id="IPR036457">
    <property type="entry name" value="PPM-type-like_dom_sf"/>
</dbReference>